<gene>
    <name evidence="1" type="ORF">PSON_ATCC_30995.1.T0820216</name>
</gene>
<name>A0A8S1PP18_9CILI</name>
<protein>
    <submittedName>
        <fullName evidence="1">Uncharacterized protein</fullName>
    </submittedName>
</protein>
<organism evidence="1 2">
    <name type="scientific">Paramecium sonneborni</name>
    <dbReference type="NCBI Taxonomy" id="65129"/>
    <lineage>
        <taxon>Eukaryota</taxon>
        <taxon>Sar</taxon>
        <taxon>Alveolata</taxon>
        <taxon>Ciliophora</taxon>
        <taxon>Intramacronucleata</taxon>
        <taxon>Oligohymenophorea</taxon>
        <taxon>Peniculida</taxon>
        <taxon>Parameciidae</taxon>
        <taxon>Paramecium</taxon>
    </lineage>
</organism>
<evidence type="ECO:0000313" key="2">
    <source>
        <dbReference type="Proteomes" id="UP000692954"/>
    </source>
</evidence>
<comment type="caution">
    <text evidence="1">The sequence shown here is derived from an EMBL/GenBank/DDBJ whole genome shotgun (WGS) entry which is preliminary data.</text>
</comment>
<dbReference type="EMBL" id="CAJJDN010000082">
    <property type="protein sequence ID" value="CAD8104634.1"/>
    <property type="molecule type" value="Genomic_DNA"/>
</dbReference>
<dbReference type="Proteomes" id="UP000692954">
    <property type="component" value="Unassembled WGS sequence"/>
</dbReference>
<proteinExistence type="predicted"/>
<keyword evidence="2" id="KW-1185">Reference proteome</keyword>
<evidence type="ECO:0000313" key="1">
    <source>
        <dbReference type="EMBL" id="CAD8104634.1"/>
    </source>
</evidence>
<dbReference type="AlphaFoldDB" id="A0A8S1PP18"/>
<reference evidence="1" key="1">
    <citation type="submission" date="2021-01" db="EMBL/GenBank/DDBJ databases">
        <authorList>
            <consortium name="Genoscope - CEA"/>
            <person name="William W."/>
        </authorList>
    </citation>
    <scope>NUCLEOTIDE SEQUENCE</scope>
</reference>
<accession>A0A8S1PP18</accession>
<sequence>MTEDQVLDISIKMSKDNKYINSYTLYKEEYLIDDYKFASKEIYLNRMENNLQTDEEFTTTALSFEPNQFYQVHPFYVYYVSINHFALLNESLYRQIFSLFG</sequence>